<dbReference type="InterPro" id="IPR013783">
    <property type="entry name" value="Ig-like_fold"/>
</dbReference>
<dbReference type="InterPro" id="IPR036156">
    <property type="entry name" value="Beta-gal/glucu_dom_sf"/>
</dbReference>
<keyword evidence="9" id="KW-1185">Reference proteome</keyword>
<name>A0A840QGT9_9PSEU</name>
<dbReference type="InterPro" id="IPR017853">
    <property type="entry name" value="GH"/>
</dbReference>
<dbReference type="InterPro" id="IPR006102">
    <property type="entry name" value="Ig-like_GH2"/>
</dbReference>
<gene>
    <name evidence="8" type="ORF">BJ970_005383</name>
</gene>
<dbReference type="InterPro" id="IPR051913">
    <property type="entry name" value="GH2_Domain-Containing"/>
</dbReference>
<dbReference type="PANTHER" id="PTHR42732:SF2">
    <property type="entry name" value="BETA-MANNOSIDASE"/>
    <property type="match status" value="1"/>
</dbReference>
<keyword evidence="3" id="KW-0326">Glycosidase</keyword>
<reference evidence="8 9" key="1">
    <citation type="submission" date="2020-08" db="EMBL/GenBank/DDBJ databases">
        <title>Sequencing the genomes of 1000 actinobacteria strains.</title>
        <authorList>
            <person name="Klenk H.-P."/>
        </authorList>
    </citation>
    <scope>NUCLEOTIDE SEQUENCE [LARGE SCALE GENOMIC DNA]</scope>
    <source>
        <strain evidence="8 9">DSM 45584</strain>
    </source>
</reference>
<dbReference type="Gene3D" id="2.60.40.10">
    <property type="entry name" value="Immunoglobulins"/>
    <property type="match status" value="1"/>
</dbReference>
<protein>
    <recommendedName>
        <fullName evidence="10">Glycoside hydrolase</fullName>
    </recommendedName>
</protein>
<evidence type="ECO:0000259" key="6">
    <source>
        <dbReference type="Pfam" id="PF02836"/>
    </source>
</evidence>
<feature type="domain" description="Glycoside hydrolase family 2 catalytic" evidence="6">
    <location>
        <begin position="349"/>
        <end position="470"/>
    </location>
</feature>
<proteinExistence type="inferred from homology"/>
<organism evidence="8 9">
    <name type="scientific">Saccharopolyspora phatthalungensis</name>
    <dbReference type="NCBI Taxonomy" id="664693"/>
    <lineage>
        <taxon>Bacteria</taxon>
        <taxon>Bacillati</taxon>
        <taxon>Actinomycetota</taxon>
        <taxon>Actinomycetes</taxon>
        <taxon>Pseudonocardiales</taxon>
        <taxon>Pseudonocardiaceae</taxon>
        <taxon>Saccharopolyspora</taxon>
    </lineage>
</organism>
<dbReference type="Gene3D" id="2.60.120.260">
    <property type="entry name" value="Galactose-binding domain-like"/>
    <property type="match status" value="1"/>
</dbReference>
<evidence type="ECO:0000256" key="4">
    <source>
        <dbReference type="SAM" id="SignalP"/>
    </source>
</evidence>
<dbReference type="Gene3D" id="3.20.20.80">
    <property type="entry name" value="Glycosidases"/>
    <property type="match status" value="1"/>
</dbReference>
<dbReference type="EMBL" id="JACHIW010000001">
    <property type="protein sequence ID" value="MBB5157849.1"/>
    <property type="molecule type" value="Genomic_DNA"/>
</dbReference>
<dbReference type="GO" id="GO:0005975">
    <property type="term" value="P:carbohydrate metabolic process"/>
    <property type="evidence" value="ECO:0007669"/>
    <property type="project" value="InterPro"/>
</dbReference>
<comment type="similarity">
    <text evidence="1">Belongs to the glycosyl hydrolase 2 family.</text>
</comment>
<dbReference type="SUPFAM" id="SSF49785">
    <property type="entry name" value="Galactose-binding domain-like"/>
    <property type="match status" value="1"/>
</dbReference>
<dbReference type="InterPro" id="IPR006103">
    <property type="entry name" value="Glyco_hydro_2_cat"/>
</dbReference>
<keyword evidence="2" id="KW-0378">Hydrolase</keyword>
<dbReference type="GO" id="GO:0004553">
    <property type="term" value="F:hydrolase activity, hydrolyzing O-glycosyl compounds"/>
    <property type="evidence" value="ECO:0007669"/>
    <property type="project" value="InterPro"/>
</dbReference>
<dbReference type="SUPFAM" id="SSF49303">
    <property type="entry name" value="beta-Galactosidase/glucuronidase domain"/>
    <property type="match status" value="1"/>
</dbReference>
<evidence type="ECO:0000259" key="7">
    <source>
        <dbReference type="Pfam" id="PF02837"/>
    </source>
</evidence>
<keyword evidence="4" id="KW-0732">Signal</keyword>
<evidence type="ECO:0000256" key="2">
    <source>
        <dbReference type="ARBA" id="ARBA00022801"/>
    </source>
</evidence>
<dbReference type="AlphaFoldDB" id="A0A840QGT9"/>
<dbReference type="Proteomes" id="UP000584374">
    <property type="component" value="Unassembled WGS sequence"/>
</dbReference>
<evidence type="ECO:0000313" key="8">
    <source>
        <dbReference type="EMBL" id="MBB5157849.1"/>
    </source>
</evidence>
<dbReference type="Pfam" id="PF00703">
    <property type="entry name" value="Glyco_hydro_2"/>
    <property type="match status" value="1"/>
</dbReference>
<accession>A0A840QGT9</accession>
<comment type="caution">
    <text evidence="8">The sequence shown here is derived from an EMBL/GenBank/DDBJ whole genome shotgun (WGS) entry which is preliminary data.</text>
</comment>
<feature type="domain" description="Glycosyl hydrolases family 2 sugar binding" evidence="7">
    <location>
        <begin position="95"/>
        <end position="172"/>
    </location>
</feature>
<evidence type="ECO:0000313" key="9">
    <source>
        <dbReference type="Proteomes" id="UP000584374"/>
    </source>
</evidence>
<dbReference type="InterPro" id="IPR006104">
    <property type="entry name" value="Glyco_hydro_2_N"/>
</dbReference>
<dbReference type="SUPFAM" id="SSF51445">
    <property type="entry name" value="(Trans)glycosidases"/>
    <property type="match status" value="1"/>
</dbReference>
<sequence>MLLRALLLTTLLATASGIPAAAAAATPWRLKPPPLTTPWTDQVGPDNALPEYPRPQLTRERWLNLNGLWSYGGGSTPPAEATEQILVPYPPESGLSGIQRHDDHMRYQRTFAVPPDWAGQRLLLHFGAVDQKAEVTVNGRTVAVHEGGYTGFSADITDAIKPGTQQELVVVVEDRNDANPYPVGKQRNKPGGILYTGASGIWQTVWLEPVPDAHIAKLDITPDLGGFNLTARTSARAGERVEAAVLDPEGREVSRASGPADEALRLPVADPHLWTPEDPYLYNISVRLLGSDGRTVDAVGSYAGLRTVELLKDPQGRPRMALNGRILFQHGPLDQGYWPDGIYTAPTDEALRFDLAETKRLGFNMVRKHVKVEPARWYNWADRLGLMVWQDMPSLPIDLTDPPGSNPPPNEQARAHFRSELTAMIDQLRSVTSIVAWVPFNEGWGEFETAAIAELVRHTDPTRLIDASSGVNCCYSLPDSGAGDIYDDHTYVGPGSPEARGARASVDGEYGGLGLVEEGHLWPGQPGAYEMTTSRARLTDRYAEVSRDLARIVESRGLSAAIYTQTTDVENEVNGFFTYDRRIRKPDLDVVHAHNRAVIDAGTL</sequence>
<dbReference type="Pfam" id="PF02837">
    <property type="entry name" value="Glyco_hydro_2_N"/>
    <property type="match status" value="1"/>
</dbReference>
<feature type="domain" description="Glycoside hydrolase family 2 immunoglobulin-like beta-sandwich" evidence="5">
    <location>
        <begin position="214"/>
        <end position="306"/>
    </location>
</feature>
<dbReference type="InterPro" id="IPR008979">
    <property type="entry name" value="Galactose-bd-like_sf"/>
</dbReference>
<dbReference type="RefSeq" id="WP_184728700.1">
    <property type="nucleotide sequence ID" value="NZ_JACHIW010000001.1"/>
</dbReference>
<feature type="signal peptide" evidence="4">
    <location>
        <begin position="1"/>
        <end position="24"/>
    </location>
</feature>
<dbReference type="PANTHER" id="PTHR42732">
    <property type="entry name" value="BETA-GALACTOSIDASE"/>
    <property type="match status" value="1"/>
</dbReference>
<evidence type="ECO:0000259" key="5">
    <source>
        <dbReference type="Pfam" id="PF00703"/>
    </source>
</evidence>
<evidence type="ECO:0008006" key="10">
    <source>
        <dbReference type="Google" id="ProtNLM"/>
    </source>
</evidence>
<feature type="chain" id="PRO_5039026660" description="Glycoside hydrolase" evidence="4">
    <location>
        <begin position="25"/>
        <end position="604"/>
    </location>
</feature>
<dbReference type="Pfam" id="PF02836">
    <property type="entry name" value="Glyco_hydro_2_C"/>
    <property type="match status" value="1"/>
</dbReference>
<evidence type="ECO:0000256" key="1">
    <source>
        <dbReference type="ARBA" id="ARBA00007401"/>
    </source>
</evidence>
<evidence type="ECO:0000256" key="3">
    <source>
        <dbReference type="ARBA" id="ARBA00023295"/>
    </source>
</evidence>